<comment type="caution">
    <text evidence="1">The sequence shown here is derived from an EMBL/GenBank/DDBJ whole genome shotgun (WGS) entry which is preliminary data.</text>
</comment>
<proteinExistence type="predicted"/>
<evidence type="ECO:0008006" key="3">
    <source>
        <dbReference type="Google" id="ProtNLM"/>
    </source>
</evidence>
<sequence length="307" mass="34437">MVAQAPLRYPFLRQLSLKKFGPPLSSESVNQLVEILTHASRLEILHLSCFDLLSSEHRLQTACSSLTSIKEFYISWSGGPVSWAKDPLHKMVTQMQSPLVKAELRFFGSDDGIRPDPAVLLHHSSTTLEDLTIWGAAFQSELLFPRMRKLLTFGLDYLPLGLIARNFPSLIDLTAVSNNYRGDDLIAADHQYRQLNRSLQLAGDGWTSLDRLAGRAADLYKLGLTCQIHRVEIFHVNSCTREMVAHILSDSRPSHVHIVLYEIFPCVLCLPDEVAARLTYLRCTIELAYFDGDSSALVSAIHYAPES</sequence>
<dbReference type="InterPro" id="IPR032675">
    <property type="entry name" value="LRR_dom_sf"/>
</dbReference>
<gene>
    <name evidence="1" type="ORF">A0H81_08843</name>
</gene>
<evidence type="ECO:0000313" key="2">
    <source>
        <dbReference type="Proteomes" id="UP000092993"/>
    </source>
</evidence>
<dbReference type="Gene3D" id="3.80.10.10">
    <property type="entry name" value="Ribonuclease Inhibitor"/>
    <property type="match status" value="1"/>
</dbReference>
<dbReference type="EMBL" id="LUGG01000011">
    <property type="protein sequence ID" value="OBZ71349.1"/>
    <property type="molecule type" value="Genomic_DNA"/>
</dbReference>
<name>A0A1C7M4R6_GRIFR</name>
<dbReference type="OrthoDB" id="2746427at2759"/>
<keyword evidence="2" id="KW-1185">Reference proteome</keyword>
<accession>A0A1C7M4R6</accession>
<evidence type="ECO:0000313" key="1">
    <source>
        <dbReference type="EMBL" id="OBZ71349.1"/>
    </source>
</evidence>
<reference evidence="1 2" key="1">
    <citation type="submission" date="2016-03" db="EMBL/GenBank/DDBJ databases">
        <title>Whole genome sequencing of Grifola frondosa 9006-11.</title>
        <authorList>
            <person name="Min B."/>
            <person name="Park H."/>
            <person name="Kim J.-G."/>
            <person name="Cho H."/>
            <person name="Oh Y.-L."/>
            <person name="Kong W.-S."/>
            <person name="Choi I.-G."/>
        </authorList>
    </citation>
    <scope>NUCLEOTIDE SEQUENCE [LARGE SCALE GENOMIC DNA]</scope>
    <source>
        <strain evidence="1 2">9006-11</strain>
    </source>
</reference>
<dbReference type="Proteomes" id="UP000092993">
    <property type="component" value="Unassembled WGS sequence"/>
</dbReference>
<dbReference type="SUPFAM" id="SSF52047">
    <property type="entry name" value="RNI-like"/>
    <property type="match status" value="1"/>
</dbReference>
<dbReference type="AlphaFoldDB" id="A0A1C7M4R6"/>
<organism evidence="1 2">
    <name type="scientific">Grifola frondosa</name>
    <name type="common">Maitake</name>
    <name type="synonym">Polyporus frondosus</name>
    <dbReference type="NCBI Taxonomy" id="5627"/>
    <lineage>
        <taxon>Eukaryota</taxon>
        <taxon>Fungi</taxon>
        <taxon>Dikarya</taxon>
        <taxon>Basidiomycota</taxon>
        <taxon>Agaricomycotina</taxon>
        <taxon>Agaricomycetes</taxon>
        <taxon>Polyporales</taxon>
        <taxon>Grifolaceae</taxon>
        <taxon>Grifola</taxon>
    </lineage>
</organism>
<protein>
    <recommendedName>
        <fullName evidence="3">F-box domain-containing protein</fullName>
    </recommendedName>
</protein>